<feature type="transmembrane region" description="Helical" evidence="1">
    <location>
        <begin position="44"/>
        <end position="71"/>
    </location>
</feature>
<keyword evidence="1" id="KW-0472">Membrane</keyword>
<accession>A0A9D2AG51</accession>
<keyword evidence="1" id="KW-1133">Transmembrane helix</keyword>
<feature type="domain" description="YdbS-like PH" evidence="2">
    <location>
        <begin position="107"/>
        <end position="171"/>
    </location>
</feature>
<dbReference type="PANTHER" id="PTHR37938:SF1">
    <property type="entry name" value="BLL0215 PROTEIN"/>
    <property type="match status" value="1"/>
</dbReference>
<reference evidence="3" key="2">
    <citation type="submission" date="2021-04" db="EMBL/GenBank/DDBJ databases">
        <authorList>
            <person name="Gilroy R."/>
        </authorList>
    </citation>
    <scope>NUCLEOTIDE SEQUENCE</scope>
    <source>
        <strain evidence="3">811</strain>
    </source>
</reference>
<dbReference type="InterPro" id="IPR005182">
    <property type="entry name" value="YdbS-like_PH"/>
</dbReference>
<feature type="transmembrane region" description="Helical" evidence="1">
    <location>
        <begin position="77"/>
        <end position="107"/>
    </location>
</feature>
<protein>
    <submittedName>
        <fullName evidence="3">PH domain-containing protein</fullName>
    </submittedName>
</protein>
<organism evidence="3 4">
    <name type="scientific">Candidatus Borkfalkia faecipullorum</name>
    <dbReference type="NCBI Taxonomy" id="2838510"/>
    <lineage>
        <taxon>Bacteria</taxon>
        <taxon>Bacillati</taxon>
        <taxon>Bacillota</taxon>
        <taxon>Clostridia</taxon>
        <taxon>Christensenellales</taxon>
        <taxon>Christensenellaceae</taxon>
        <taxon>Candidatus Borkfalkia</taxon>
    </lineage>
</organism>
<dbReference type="Pfam" id="PF03703">
    <property type="entry name" value="bPH_2"/>
    <property type="match status" value="1"/>
</dbReference>
<dbReference type="EMBL" id="DXFX01000098">
    <property type="protein sequence ID" value="HIX08291.1"/>
    <property type="molecule type" value="Genomic_DNA"/>
</dbReference>
<dbReference type="AlphaFoldDB" id="A0A9D2AG51"/>
<dbReference type="PANTHER" id="PTHR37938">
    <property type="entry name" value="BLL0215 PROTEIN"/>
    <property type="match status" value="1"/>
</dbReference>
<gene>
    <name evidence="3" type="ORF">H9741_07470</name>
</gene>
<reference evidence="3" key="1">
    <citation type="journal article" date="2021" name="PeerJ">
        <title>Extensive microbial diversity within the chicken gut microbiome revealed by metagenomics and culture.</title>
        <authorList>
            <person name="Gilroy R."/>
            <person name="Ravi A."/>
            <person name="Getino M."/>
            <person name="Pursley I."/>
            <person name="Horton D.L."/>
            <person name="Alikhan N.F."/>
            <person name="Baker D."/>
            <person name="Gharbi K."/>
            <person name="Hall N."/>
            <person name="Watson M."/>
            <person name="Adriaenssens E.M."/>
            <person name="Foster-Nyarko E."/>
            <person name="Jarju S."/>
            <person name="Secka A."/>
            <person name="Antonio M."/>
            <person name="Oren A."/>
            <person name="Chaudhuri R.R."/>
            <person name="La Ragione R."/>
            <person name="Hildebrand F."/>
            <person name="Pallen M.J."/>
        </authorList>
    </citation>
    <scope>NUCLEOTIDE SEQUENCE</scope>
    <source>
        <strain evidence="3">811</strain>
    </source>
</reference>
<evidence type="ECO:0000313" key="3">
    <source>
        <dbReference type="EMBL" id="HIX08291.1"/>
    </source>
</evidence>
<evidence type="ECO:0000313" key="4">
    <source>
        <dbReference type="Proteomes" id="UP000824204"/>
    </source>
</evidence>
<evidence type="ECO:0000259" key="2">
    <source>
        <dbReference type="Pfam" id="PF03703"/>
    </source>
</evidence>
<dbReference type="Proteomes" id="UP000824204">
    <property type="component" value="Unassembled WGS sequence"/>
</dbReference>
<comment type="caution">
    <text evidence="3">The sequence shown here is derived from an EMBL/GenBank/DDBJ whole genome shotgun (WGS) entry which is preliminary data.</text>
</comment>
<evidence type="ECO:0000256" key="1">
    <source>
        <dbReference type="SAM" id="Phobius"/>
    </source>
</evidence>
<keyword evidence="1" id="KW-0812">Transmembrane</keyword>
<proteinExistence type="predicted"/>
<sequence length="213" mass="24026">MGKFNEKYFGGEHEAYDAEQLLTEGESILWRAKPKRSAFILGKVFRMLPIALLWLLFDGGFIAALITTGAFGQMSPFFIAFIVVFFAIHLIPVWIWLSGIISAGVAYKNMEYVFTDKRIILKSGVIGVDINNVYYTDITDVSLRVGLSDKLLHVGDIYISGKGKAQVLWDIENPYPVVNKLQKIVNDIKTDTFFPNDLRPETNAGFRTKYTGK</sequence>
<name>A0A9D2AG51_9FIRM</name>